<feature type="compositionally biased region" description="Polar residues" evidence="1">
    <location>
        <begin position="97"/>
        <end position="110"/>
    </location>
</feature>
<gene>
    <name evidence="2" type="ORF">CDV31_015985</name>
</gene>
<feature type="region of interest" description="Disordered" evidence="1">
    <location>
        <begin position="1"/>
        <end position="184"/>
    </location>
</feature>
<keyword evidence="3" id="KW-1185">Reference proteome</keyword>
<reference evidence="2 3" key="1">
    <citation type="submission" date="2017-06" db="EMBL/GenBank/DDBJ databases">
        <title>Cmopartive genomic analysis of Ambrosia Fusariam Clade fungi.</title>
        <authorList>
            <person name="Stajich J.E."/>
            <person name="Carrillo J."/>
            <person name="Kijimoto T."/>
            <person name="Eskalen A."/>
            <person name="O'Donnell K."/>
            <person name="Kasson M."/>
        </authorList>
    </citation>
    <scope>NUCLEOTIDE SEQUENCE [LARGE SCALE GENOMIC DNA]</scope>
    <source>
        <strain evidence="2 3">NRRL 20438</strain>
    </source>
</reference>
<protein>
    <submittedName>
        <fullName evidence="2">Uncharacterized protein</fullName>
    </submittedName>
</protein>
<comment type="caution">
    <text evidence="2">The sequence shown here is derived from an EMBL/GenBank/DDBJ whole genome shotgun (WGS) entry which is preliminary data.</text>
</comment>
<organism evidence="2 3">
    <name type="scientific">Fusarium ambrosium</name>
    <dbReference type="NCBI Taxonomy" id="131363"/>
    <lineage>
        <taxon>Eukaryota</taxon>
        <taxon>Fungi</taxon>
        <taxon>Dikarya</taxon>
        <taxon>Ascomycota</taxon>
        <taxon>Pezizomycotina</taxon>
        <taxon>Sordariomycetes</taxon>
        <taxon>Hypocreomycetidae</taxon>
        <taxon>Hypocreales</taxon>
        <taxon>Nectriaceae</taxon>
        <taxon>Fusarium</taxon>
        <taxon>Fusarium solani species complex</taxon>
    </lineage>
</organism>
<feature type="compositionally biased region" description="Basic and acidic residues" evidence="1">
    <location>
        <begin position="71"/>
        <end position="94"/>
    </location>
</feature>
<proteinExistence type="predicted"/>
<sequence>MNPGSGDASSRDGSSRASSNRSRFSKRTPFVPRETGQGAASGSTQPPGSQPQGSDSAKGDLGTDAPNGTKPADHRPQSDPDRLAEEVRRAREANMRGQGSSGNSKPSTDGPNRPEHAEPSSRFTRGHQTPPPATDDVPKRPKYTKPKSQFGSDQWAPPPQASTPEDIPAHTQPDLPQPVDDEPPPWQGLFDPIVSIPKLLYYFLCWLVSYRVLKFIAWSTVIFVAWSWLQNLPGFSSLLSFLKWLFGNVGLGGIIGSRSNTDTEAPPAVFYPPTHGGVLERLSSQSYVLRHAYASIVLAATGDFPVGIPFTLAANTVYATQKHFSKTVRKYDICYRDWQNEAILSSHQLFTLNATLAYCQGLSGERVDLGGFKRLIFTAEPSRRSSCVADLATTALQQGFNYKQDLSRSSECFRQVGRDLDPKPKLQDQIRDLEYQLRQVEPIAEVEDALQPVSDVIESLRMTHLLIMVAKQDLQREKKMIDNSISRYDGTMMNIAAWSDQLKSAIKAEGPDDDKRKGVEVELQEFLKAELSICRARAPSG</sequence>
<dbReference type="AlphaFoldDB" id="A0A428SGD3"/>
<dbReference type="Proteomes" id="UP000288429">
    <property type="component" value="Unassembled WGS sequence"/>
</dbReference>
<dbReference type="EMBL" id="NIZV01000463">
    <property type="protein sequence ID" value="RSL88852.1"/>
    <property type="molecule type" value="Genomic_DNA"/>
</dbReference>
<evidence type="ECO:0000313" key="2">
    <source>
        <dbReference type="EMBL" id="RSL88852.1"/>
    </source>
</evidence>
<evidence type="ECO:0000256" key="1">
    <source>
        <dbReference type="SAM" id="MobiDB-lite"/>
    </source>
</evidence>
<accession>A0A428SGD3</accession>
<evidence type="ECO:0000313" key="3">
    <source>
        <dbReference type="Proteomes" id="UP000288429"/>
    </source>
</evidence>
<name>A0A428SGD3_9HYPO</name>
<feature type="compositionally biased region" description="Polar residues" evidence="1">
    <location>
        <begin position="38"/>
        <end position="55"/>
    </location>
</feature>